<dbReference type="PANTHER" id="PTHR11409:SF42">
    <property type="entry name" value="ADENOSINE DEAMINASE-LIKE PROTEIN"/>
    <property type="match status" value="1"/>
</dbReference>
<evidence type="ECO:0000256" key="5">
    <source>
        <dbReference type="ARBA" id="ARBA00022801"/>
    </source>
</evidence>
<comment type="catalytic activity">
    <reaction evidence="8">
        <text>N(6)-methyl-AMP + H2O + H(+) = IMP + methylamine</text>
        <dbReference type="Rhea" id="RHEA:16001"/>
        <dbReference type="ChEBI" id="CHEBI:15377"/>
        <dbReference type="ChEBI" id="CHEBI:15378"/>
        <dbReference type="ChEBI" id="CHEBI:58053"/>
        <dbReference type="ChEBI" id="CHEBI:59338"/>
        <dbReference type="ChEBI" id="CHEBI:144842"/>
    </reaction>
    <physiologicalReaction direction="left-to-right" evidence="8">
        <dbReference type="Rhea" id="RHEA:16002"/>
    </physiologicalReaction>
</comment>
<dbReference type="Pfam" id="PF00962">
    <property type="entry name" value="A_deaminase"/>
    <property type="match status" value="1"/>
</dbReference>
<accession>A0AAW1AV72</accession>
<dbReference type="GO" id="GO:0006154">
    <property type="term" value="P:adenosine catabolic process"/>
    <property type="evidence" value="ECO:0007669"/>
    <property type="project" value="TreeGrafter"/>
</dbReference>
<dbReference type="PANTHER" id="PTHR11409">
    <property type="entry name" value="ADENOSINE DEAMINASE"/>
    <property type="match status" value="1"/>
</dbReference>
<evidence type="ECO:0000313" key="12">
    <source>
        <dbReference type="Proteomes" id="UP001474421"/>
    </source>
</evidence>
<evidence type="ECO:0000313" key="11">
    <source>
        <dbReference type="EMBL" id="KAK9393830.1"/>
    </source>
</evidence>
<gene>
    <name evidence="11" type="ORF">NXF25_015493</name>
</gene>
<evidence type="ECO:0000256" key="3">
    <source>
        <dbReference type="ARBA" id="ARBA00011245"/>
    </source>
</evidence>
<dbReference type="EMBL" id="JAOTOJ010000012">
    <property type="protein sequence ID" value="KAK9393830.1"/>
    <property type="molecule type" value="Genomic_DNA"/>
</dbReference>
<dbReference type="Proteomes" id="UP001474421">
    <property type="component" value="Unassembled WGS sequence"/>
</dbReference>
<comment type="subunit">
    <text evidence="3">Monomer.</text>
</comment>
<name>A0AAW1AV72_CROAD</name>
<dbReference type="InterPro" id="IPR006330">
    <property type="entry name" value="Ado/ade_deaminase"/>
</dbReference>
<evidence type="ECO:0000259" key="10">
    <source>
        <dbReference type="Pfam" id="PF00962"/>
    </source>
</evidence>
<evidence type="ECO:0000256" key="8">
    <source>
        <dbReference type="ARBA" id="ARBA00048787"/>
    </source>
</evidence>
<dbReference type="InterPro" id="IPR001365">
    <property type="entry name" value="A_deaminase_dom"/>
</dbReference>
<dbReference type="Gene3D" id="3.20.20.140">
    <property type="entry name" value="Metal-dependent hydrolases"/>
    <property type="match status" value="1"/>
</dbReference>
<keyword evidence="4" id="KW-0479">Metal-binding</keyword>
<organism evidence="11 12">
    <name type="scientific">Crotalus adamanteus</name>
    <name type="common">Eastern diamondback rattlesnake</name>
    <dbReference type="NCBI Taxonomy" id="8729"/>
    <lineage>
        <taxon>Eukaryota</taxon>
        <taxon>Metazoa</taxon>
        <taxon>Chordata</taxon>
        <taxon>Craniata</taxon>
        <taxon>Vertebrata</taxon>
        <taxon>Euteleostomi</taxon>
        <taxon>Lepidosauria</taxon>
        <taxon>Squamata</taxon>
        <taxon>Bifurcata</taxon>
        <taxon>Unidentata</taxon>
        <taxon>Episquamata</taxon>
        <taxon>Toxicofera</taxon>
        <taxon>Serpentes</taxon>
        <taxon>Colubroidea</taxon>
        <taxon>Viperidae</taxon>
        <taxon>Crotalinae</taxon>
        <taxon>Crotalus</taxon>
    </lineage>
</organism>
<comment type="cofactor">
    <cofactor evidence="1">
        <name>Zn(2+)</name>
        <dbReference type="ChEBI" id="CHEBI:29105"/>
    </cofactor>
</comment>
<comment type="caution">
    <text evidence="11">The sequence shown here is derived from an EMBL/GenBank/DDBJ whole genome shotgun (WGS) entry which is preliminary data.</text>
</comment>
<feature type="region of interest" description="Disordered" evidence="9">
    <location>
        <begin position="1"/>
        <end position="34"/>
    </location>
</feature>
<evidence type="ECO:0000256" key="9">
    <source>
        <dbReference type="SAM" id="MobiDB-lite"/>
    </source>
</evidence>
<feature type="domain" description="Adenosine deaminase" evidence="10">
    <location>
        <begin position="60"/>
        <end position="385"/>
    </location>
</feature>
<comment type="similarity">
    <text evidence="2">Belongs to the metallo-dependent hydrolases superfamily. Adenosine and AMP deaminases family.</text>
</comment>
<keyword evidence="7" id="KW-0546">Nucleotide metabolism</keyword>
<dbReference type="AlphaFoldDB" id="A0AAW1AV72"/>
<sequence>MLAGEDRRRIPPGAAAAEPAPALRPREAGSVSVPPREQQLRAMAEAAATGRAPRFFQRLPKVELHAHLNGSISDATMKKLMAQKPDLGIQKEMVVIDKGTKRTLEECFQMFQFIHQMTSRPEDILMVTKDVIREFAADGVKYLELRSTPREEKSTGMTKRTYLEAVLEGIKQCKEEGLDIDVRFLVSVDRSKGAAAAKETVKLAEDFLLSTDGLVLGLDFSGNPKTGRGQDFLEPLLGAKKAGLKLTLHLSEIPKQEDESRLLLGLSPDRIGHGTFLQTSELATQDLVELVRRNRTPLELCLTSNLKAETVPSKAEHHFGFWYRLGHPVVLCTDDKGVFATELSREYQMVAETFQLSDEQTWALSSHAIDHIFASSQTKTKLKEQWRALKPVLLEELCQEAQDAGGRVC</sequence>
<evidence type="ECO:0000256" key="6">
    <source>
        <dbReference type="ARBA" id="ARBA00022833"/>
    </source>
</evidence>
<evidence type="ECO:0000256" key="2">
    <source>
        <dbReference type="ARBA" id="ARBA00006676"/>
    </source>
</evidence>
<dbReference type="CDD" id="cd00443">
    <property type="entry name" value="ADA_AMPD"/>
    <property type="match status" value="1"/>
</dbReference>
<dbReference type="GO" id="GO:0046103">
    <property type="term" value="P:inosine biosynthetic process"/>
    <property type="evidence" value="ECO:0007669"/>
    <property type="project" value="TreeGrafter"/>
</dbReference>
<keyword evidence="5" id="KW-0378">Hydrolase</keyword>
<dbReference type="GO" id="GO:0046872">
    <property type="term" value="F:metal ion binding"/>
    <property type="evidence" value="ECO:0007669"/>
    <property type="project" value="UniProtKB-KW"/>
</dbReference>
<protein>
    <submittedName>
        <fullName evidence="11">Adenosine deaminase-like</fullName>
    </submittedName>
</protein>
<dbReference type="InterPro" id="IPR032466">
    <property type="entry name" value="Metal_Hydrolase"/>
</dbReference>
<reference evidence="11 12" key="1">
    <citation type="journal article" date="2024" name="Proc. Natl. Acad. Sci. U.S.A.">
        <title>The genetic regulatory architecture and epigenomic basis for age-related changes in rattlesnake venom.</title>
        <authorList>
            <person name="Hogan M.P."/>
            <person name="Holding M.L."/>
            <person name="Nystrom G.S."/>
            <person name="Colston T.J."/>
            <person name="Bartlett D.A."/>
            <person name="Mason A.J."/>
            <person name="Ellsworth S.A."/>
            <person name="Rautsaw R.M."/>
            <person name="Lawrence K.C."/>
            <person name="Strickland J.L."/>
            <person name="He B."/>
            <person name="Fraser P."/>
            <person name="Margres M.J."/>
            <person name="Gilbert D.M."/>
            <person name="Gibbs H.L."/>
            <person name="Parkinson C.L."/>
            <person name="Rokyta D.R."/>
        </authorList>
    </citation>
    <scope>NUCLEOTIDE SEQUENCE [LARGE SCALE GENOMIC DNA]</scope>
    <source>
        <strain evidence="11">DRR0105</strain>
    </source>
</reference>
<feature type="compositionally biased region" description="Low complexity" evidence="9">
    <location>
        <begin position="11"/>
        <end position="23"/>
    </location>
</feature>
<evidence type="ECO:0000256" key="1">
    <source>
        <dbReference type="ARBA" id="ARBA00001947"/>
    </source>
</evidence>
<evidence type="ECO:0000256" key="7">
    <source>
        <dbReference type="ARBA" id="ARBA00023080"/>
    </source>
</evidence>
<dbReference type="SUPFAM" id="SSF51556">
    <property type="entry name" value="Metallo-dependent hydrolases"/>
    <property type="match status" value="1"/>
</dbReference>
<evidence type="ECO:0000256" key="4">
    <source>
        <dbReference type="ARBA" id="ARBA00022723"/>
    </source>
</evidence>
<proteinExistence type="inferred from homology"/>
<dbReference type="GO" id="GO:0004000">
    <property type="term" value="F:adenosine deaminase activity"/>
    <property type="evidence" value="ECO:0007669"/>
    <property type="project" value="TreeGrafter"/>
</dbReference>
<keyword evidence="6" id="KW-0862">Zinc</keyword>
<dbReference type="FunFam" id="3.20.20.140:FF:000033">
    <property type="entry name" value="Adenosine deaminase-like protein"/>
    <property type="match status" value="1"/>
</dbReference>
<dbReference type="GO" id="GO:0009117">
    <property type="term" value="P:nucleotide metabolic process"/>
    <property type="evidence" value="ECO:0007669"/>
    <property type="project" value="UniProtKB-KW"/>
</dbReference>
<keyword evidence="12" id="KW-1185">Reference proteome</keyword>